<dbReference type="Proteomes" id="UP000316621">
    <property type="component" value="Chromosome 9"/>
</dbReference>
<keyword evidence="3" id="KW-1185">Reference proteome</keyword>
<dbReference type="Gramene" id="RZC77273">
    <property type="protein sequence ID" value="RZC77273"/>
    <property type="gene ID" value="C5167_003165"/>
</dbReference>
<organism evidence="2 3">
    <name type="scientific">Papaver somniferum</name>
    <name type="common">Opium poppy</name>
    <dbReference type="NCBI Taxonomy" id="3469"/>
    <lineage>
        <taxon>Eukaryota</taxon>
        <taxon>Viridiplantae</taxon>
        <taxon>Streptophyta</taxon>
        <taxon>Embryophyta</taxon>
        <taxon>Tracheophyta</taxon>
        <taxon>Spermatophyta</taxon>
        <taxon>Magnoliopsida</taxon>
        <taxon>Ranunculales</taxon>
        <taxon>Papaveraceae</taxon>
        <taxon>Papaveroideae</taxon>
        <taxon>Papaver</taxon>
    </lineage>
</organism>
<sequence>MRLKNYGMKLKLQLVPRRRILMLCQEVMKLGLKLNCLMIYETNWIQYHPLGLPGRDGAKTTGCTGTMSGFTEGNEGCFKKDREAIKWAATRGLKTGSGIGELDTTLLKQDLFYRLDRTIRA</sequence>
<evidence type="ECO:0000313" key="1">
    <source>
        <dbReference type="EMBL" id="RZC77273.1"/>
    </source>
</evidence>
<evidence type="ECO:0000313" key="3">
    <source>
        <dbReference type="Proteomes" id="UP000316621"/>
    </source>
</evidence>
<reference evidence="2 3" key="1">
    <citation type="journal article" date="2018" name="Science">
        <title>The opium poppy genome and morphinan production.</title>
        <authorList>
            <person name="Guo L."/>
            <person name="Winzer T."/>
            <person name="Yang X."/>
            <person name="Li Y."/>
            <person name="Ning Z."/>
            <person name="He Z."/>
            <person name="Teodor R."/>
            <person name="Lu Y."/>
            <person name="Bowser T.A."/>
            <person name="Graham I.A."/>
            <person name="Ye K."/>
        </authorList>
    </citation>
    <scope>NUCLEOTIDE SEQUENCE [LARGE SCALE GENOMIC DNA]</scope>
    <source>
        <strain evidence="3">cv. HN1</strain>
        <tissue evidence="2">Leaves</tissue>
    </source>
</reference>
<dbReference type="EMBL" id="CM010723">
    <property type="protein sequence ID" value="RZC77274.1"/>
    <property type="molecule type" value="Genomic_DNA"/>
</dbReference>
<name>A0A4Y7KVA7_PAPSO</name>
<accession>A0A4Y7KVA7</accession>
<proteinExistence type="predicted"/>
<gene>
    <name evidence="2" type="ORF">C5167_003164</name>
    <name evidence="1" type="ORF">C5167_003165</name>
</gene>
<evidence type="ECO:0000313" key="2">
    <source>
        <dbReference type="EMBL" id="RZC77274.1"/>
    </source>
</evidence>
<dbReference type="EMBL" id="CM010723">
    <property type="protein sequence ID" value="RZC77273.1"/>
    <property type="molecule type" value="Genomic_DNA"/>
</dbReference>
<dbReference type="AlphaFoldDB" id="A0A4Y7KVA7"/>
<protein>
    <submittedName>
        <fullName evidence="2">Uncharacterized protein</fullName>
    </submittedName>
</protein>
<dbReference type="Gramene" id="RZC77274">
    <property type="protein sequence ID" value="RZC77274"/>
    <property type="gene ID" value="C5167_003164"/>
</dbReference>